<evidence type="ECO:0000256" key="3">
    <source>
        <dbReference type="ARBA" id="ARBA00023136"/>
    </source>
</evidence>
<dbReference type="Pfam" id="PF07690">
    <property type="entry name" value="MFS_1"/>
    <property type="match status" value="1"/>
</dbReference>
<feature type="transmembrane region" description="Helical" evidence="4">
    <location>
        <begin position="79"/>
        <end position="97"/>
    </location>
</feature>
<feature type="transmembrane region" description="Helical" evidence="4">
    <location>
        <begin position="12"/>
        <end position="32"/>
    </location>
</feature>
<sequence>MTQPHASINVTRYVWAHGVAQLLLWSGFYYLLPALSAKIAIETGWPVLNISITYTGAFLLWAIMAPVVGMLIDKGHGRKVMRIGAIVGVVLLLGLSMTSNETVFSVLVVLLGACMAATLYDPCFSVMMLRLKSNGTNAIATVTLIAGFATLLTFPLVIGLSLIMGWQQIVLVFAVLAFIGMLILPSEVEAVASKAQTHNKLPLERGPVLIALSFGLAMMGHAILLFLLPVALVSDSGDAQSGLLALAILGPAQIAGRTAWKYYGAAWSPRGCAILMFAFMCIPATLMLVAGTAQPIIYAALIIQGACYGVHTILRPSLAQRYLHPTHLGRGLGAIAMVGVLMMAVGPAVGGLVWTNAGLSGLMIAILVLNGLALVLSGILQITPPKEVIV</sequence>
<feature type="transmembrane region" description="Helical" evidence="4">
    <location>
        <begin position="334"/>
        <end position="354"/>
    </location>
</feature>
<keyword evidence="1 4" id="KW-0812">Transmembrane</keyword>
<evidence type="ECO:0000313" key="5">
    <source>
        <dbReference type="EMBL" id="MBB5723995.1"/>
    </source>
</evidence>
<dbReference type="InterPro" id="IPR011701">
    <property type="entry name" value="MFS"/>
</dbReference>
<keyword evidence="2 4" id="KW-1133">Transmembrane helix</keyword>
<feature type="transmembrane region" description="Helical" evidence="4">
    <location>
        <begin position="360"/>
        <end position="380"/>
    </location>
</feature>
<name>A0A7W9BNZ9_9RHOB</name>
<reference evidence="5 6" key="1">
    <citation type="submission" date="2020-08" db="EMBL/GenBank/DDBJ databases">
        <title>Genomic Encyclopedia of Type Strains, Phase IV (KMG-IV): sequencing the most valuable type-strain genomes for metagenomic binning, comparative biology and taxonomic classification.</title>
        <authorList>
            <person name="Goeker M."/>
        </authorList>
    </citation>
    <scope>NUCLEOTIDE SEQUENCE [LARGE SCALE GENOMIC DNA]</scope>
    <source>
        <strain evidence="5 6">DSM 101064</strain>
    </source>
</reference>
<dbReference type="Gene3D" id="1.20.1250.20">
    <property type="entry name" value="MFS general substrate transporter like domains"/>
    <property type="match status" value="1"/>
</dbReference>
<evidence type="ECO:0000313" key="6">
    <source>
        <dbReference type="Proteomes" id="UP000535415"/>
    </source>
</evidence>
<feature type="transmembrane region" description="Helical" evidence="4">
    <location>
        <begin position="296"/>
        <end position="314"/>
    </location>
</feature>
<evidence type="ECO:0000256" key="4">
    <source>
        <dbReference type="SAM" id="Phobius"/>
    </source>
</evidence>
<proteinExistence type="predicted"/>
<dbReference type="InterPro" id="IPR036259">
    <property type="entry name" value="MFS_trans_sf"/>
</dbReference>
<evidence type="ECO:0000256" key="2">
    <source>
        <dbReference type="ARBA" id="ARBA00022989"/>
    </source>
</evidence>
<dbReference type="AlphaFoldDB" id="A0A7W9BNZ9"/>
<dbReference type="GO" id="GO:0022857">
    <property type="term" value="F:transmembrane transporter activity"/>
    <property type="evidence" value="ECO:0007669"/>
    <property type="project" value="InterPro"/>
</dbReference>
<feature type="transmembrane region" description="Helical" evidence="4">
    <location>
        <begin position="272"/>
        <end position="290"/>
    </location>
</feature>
<feature type="transmembrane region" description="Helical" evidence="4">
    <location>
        <begin position="103"/>
        <end position="126"/>
    </location>
</feature>
<dbReference type="RefSeq" id="WP_183531099.1">
    <property type="nucleotide sequence ID" value="NZ_JACIJM010000018.1"/>
</dbReference>
<dbReference type="EMBL" id="JACIJM010000018">
    <property type="protein sequence ID" value="MBB5723995.1"/>
    <property type="molecule type" value="Genomic_DNA"/>
</dbReference>
<feature type="transmembrane region" description="Helical" evidence="4">
    <location>
        <begin position="138"/>
        <end position="163"/>
    </location>
</feature>
<keyword evidence="6" id="KW-1185">Reference proteome</keyword>
<accession>A0A7W9BNZ9</accession>
<dbReference type="SUPFAM" id="SSF103473">
    <property type="entry name" value="MFS general substrate transporter"/>
    <property type="match status" value="1"/>
</dbReference>
<protein>
    <submittedName>
        <fullName evidence="5">MFS family permease</fullName>
    </submittedName>
</protein>
<feature type="transmembrane region" description="Helical" evidence="4">
    <location>
        <begin position="169"/>
        <end position="188"/>
    </location>
</feature>
<keyword evidence="3 4" id="KW-0472">Membrane</keyword>
<organism evidence="5 6">
    <name type="scientific">Yoonia ponticola</name>
    <dbReference type="NCBI Taxonomy" id="1524255"/>
    <lineage>
        <taxon>Bacteria</taxon>
        <taxon>Pseudomonadati</taxon>
        <taxon>Pseudomonadota</taxon>
        <taxon>Alphaproteobacteria</taxon>
        <taxon>Rhodobacterales</taxon>
        <taxon>Paracoccaceae</taxon>
        <taxon>Yoonia</taxon>
    </lineage>
</organism>
<gene>
    <name evidence="5" type="ORF">FHS72_003643</name>
</gene>
<evidence type="ECO:0000256" key="1">
    <source>
        <dbReference type="ARBA" id="ARBA00022692"/>
    </source>
</evidence>
<dbReference type="Proteomes" id="UP000535415">
    <property type="component" value="Unassembled WGS sequence"/>
</dbReference>
<feature type="transmembrane region" description="Helical" evidence="4">
    <location>
        <begin position="52"/>
        <end position="72"/>
    </location>
</feature>
<comment type="caution">
    <text evidence="5">The sequence shown here is derived from an EMBL/GenBank/DDBJ whole genome shotgun (WGS) entry which is preliminary data.</text>
</comment>
<feature type="transmembrane region" description="Helical" evidence="4">
    <location>
        <begin position="208"/>
        <end position="233"/>
    </location>
</feature>
<feature type="transmembrane region" description="Helical" evidence="4">
    <location>
        <begin position="239"/>
        <end position="260"/>
    </location>
</feature>